<keyword evidence="1" id="KW-1133">Transmembrane helix</keyword>
<dbReference type="RefSeq" id="WP_282353734.1">
    <property type="nucleotide sequence ID" value="NZ_JASBQV010000001.1"/>
</dbReference>
<name>A0ABT6QYI0_9BACL</name>
<dbReference type="Pfam" id="PF12146">
    <property type="entry name" value="Hydrolase_4"/>
    <property type="match status" value="1"/>
</dbReference>
<dbReference type="InterPro" id="IPR029058">
    <property type="entry name" value="AB_hydrolase_fold"/>
</dbReference>
<comment type="caution">
    <text evidence="4">The sequence shown here is derived from an EMBL/GenBank/DDBJ whole genome shotgun (WGS) entry which is preliminary data.</text>
</comment>
<dbReference type="InterPro" id="IPR013595">
    <property type="entry name" value="Pept_S33_TAP-like_C"/>
</dbReference>
<feature type="transmembrane region" description="Helical" evidence="1">
    <location>
        <begin position="12"/>
        <end position="33"/>
    </location>
</feature>
<dbReference type="InterPro" id="IPR052920">
    <property type="entry name" value="DNA-binding_regulatory"/>
</dbReference>
<dbReference type="InterPro" id="IPR022742">
    <property type="entry name" value="Hydrolase_4"/>
</dbReference>
<dbReference type="GO" id="GO:0016787">
    <property type="term" value="F:hydrolase activity"/>
    <property type="evidence" value="ECO:0007669"/>
    <property type="project" value="UniProtKB-KW"/>
</dbReference>
<evidence type="ECO:0000259" key="3">
    <source>
        <dbReference type="Pfam" id="PF12146"/>
    </source>
</evidence>
<evidence type="ECO:0000313" key="5">
    <source>
        <dbReference type="Proteomes" id="UP001243286"/>
    </source>
</evidence>
<dbReference type="EMBL" id="JASBQV010000001">
    <property type="protein sequence ID" value="MDI3233607.1"/>
    <property type="molecule type" value="Genomic_DNA"/>
</dbReference>
<dbReference type="Gene3D" id="3.40.50.1820">
    <property type="entry name" value="alpha/beta hydrolase"/>
    <property type="match status" value="1"/>
</dbReference>
<keyword evidence="4" id="KW-0378">Hydrolase</keyword>
<gene>
    <name evidence="4" type="ORF">QK289_01215</name>
</gene>
<dbReference type="PANTHER" id="PTHR43358">
    <property type="entry name" value="ALPHA/BETA-HYDROLASE"/>
    <property type="match status" value="1"/>
</dbReference>
<reference evidence="4 5" key="1">
    <citation type="submission" date="2023-04" db="EMBL/GenBank/DDBJ databases">
        <title>Antarctic isolates genomes.</title>
        <authorList>
            <person name="Dimov S.G."/>
        </authorList>
    </citation>
    <scope>NUCLEOTIDE SEQUENCE [LARGE SCALE GENOMIC DNA]</scope>
    <source>
        <strain evidence="4 5">AL19</strain>
    </source>
</reference>
<sequence>MSLLKKHRKKLIAGLIVLIVLVLIAIVGISAYVGSSLTEPTREPLTTNPKKAEGLAYEKISFRSVKDRTRLSGWWIPSEDAKLTIVFAHGYGKNREQNDLPVLPLFKKFHEAGYNVLTFDFRGSGESEGKRVTVGAKEQDDLLTAVNYAKSRASEPVVLYGISMGAATSLVTAPKADVAGVIADSPFSDLKNYLETNLPVWSGLPNFPFTPIILQVTPPLTGLNPERVQPLEAIRRIEYPILMIHGKDDDAIPVTESMRLQKAAPRSELYVTENGGHVQSYKHDRAAYEDKVLSYLEDIR</sequence>
<evidence type="ECO:0000256" key="1">
    <source>
        <dbReference type="SAM" id="Phobius"/>
    </source>
</evidence>
<proteinExistence type="predicted"/>
<protein>
    <submittedName>
        <fullName evidence="4">Alpha/beta fold hydrolase</fullName>
    </submittedName>
</protein>
<dbReference type="SUPFAM" id="SSF53474">
    <property type="entry name" value="alpha/beta-Hydrolases"/>
    <property type="match status" value="1"/>
</dbReference>
<keyword evidence="1" id="KW-0472">Membrane</keyword>
<dbReference type="Pfam" id="PF08386">
    <property type="entry name" value="Abhydrolase_4"/>
    <property type="match status" value="1"/>
</dbReference>
<organism evidence="4 5">
    <name type="scientific">Exiguobacterium antarcticum</name>
    <dbReference type="NCBI Taxonomy" id="132920"/>
    <lineage>
        <taxon>Bacteria</taxon>
        <taxon>Bacillati</taxon>
        <taxon>Bacillota</taxon>
        <taxon>Bacilli</taxon>
        <taxon>Bacillales</taxon>
        <taxon>Bacillales Family XII. Incertae Sedis</taxon>
        <taxon>Exiguobacterium</taxon>
    </lineage>
</organism>
<accession>A0ABT6QYI0</accession>
<feature type="domain" description="Peptidase S33 tripeptidyl aminopeptidase-like C-terminal" evidence="2">
    <location>
        <begin position="237"/>
        <end position="298"/>
    </location>
</feature>
<dbReference type="PANTHER" id="PTHR43358:SF4">
    <property type="entry name" value="ALPHA_BETA HYDROLASE FOLD-1 DOMAIN-CONTAINING PROTEIN"/>
    <property type="match status" value="1"/>
</dbReference>
<keyword evidence="5" id="KW-1185">Reference proteome</keyword>
<dbReference type="Proteomes" id="UP001243286">
    <property type="component" value="Unassembled WGS sequence"/>
</dbReference>
<keyword evidence="1" id="KW-0812">Transmembrane</keyword>
<evidence type="ECO:0000313" key="4">
    <source>
        <dbReference type="EMBL" id="MDI3233607.1"/>
    </source>
</evidence>
<feature type="domain" description="Serine aminopeptidase S33" evidence="3">
    <location>
        <begin position="81"/>
        <end position="194"/>
    </location>
</feature>
<evidence type="ECO:0000259" key="2">
    <source>
        <dbReference type="Pfam" id="PF08386"/>
    </source>
</evidence>